<sequence>MLSYIKFASRLASELLSYDANIGSLLIVAVFTISATLLKGLFGSNENSGLGKFYAVYFTLIFVQLIITISKCSIDVECSRSYFGLLFAYFVLNIIVAVLRCHQPNETEKIYCRMTPKNIYVVCMQFALLFLALKSPKILAFGWWMVFEIDAADWLLKLPCVSKWIENSKENLPELANYLPVCVITASELFGTLAESLCFGNDELSSSDSTPRTSLSPFFNETVEKVKGTPK</sequence>
<reference evidence="2" key="1">
    <citation type="submission" date="2022-11" db="UniProtKB">
        <authorList>
            <consortium name="WormBaseParasite"/>
        </authorList>
    </citation>
    <scope>IDENTIFICATION</scope>
</reference>
<evidence type="ECO:0000313" key="1">
    <source>
        <dbReference type="Proteomes" id="UP000887576"/>
    </source>
</evidence>
<organism evidence="1 2">
    <name type="scientific">Panagrolaimus sp. JU765</name>
    <dbReference type="NCBI Taxonomy" id="591449"/>
    <lineage>
        <taxon>Eukaryota</taxon>
        <taxon>Metazoa</taxon>
        <taxon>Ecdysozoa</taxon>
        <taxon>Nematoda</taxon>
        <taxon>Chromadorea</taxon>
        <taxon>Rhabditida</taxon>
        <taxon>Tylenchina</taxon>
        <taxon>Panagrolaimomorpha</taxon>
        <taxon>Panagrolaimoidea</taxon>
        <taxon>Panagrolaimidae</taxon>
        <taxon>Panagrolaimus</taxon>
    </lineage>
</organism>
<dbReference type="WBParaSite" id="JU765_v2.g10265.t1">
    <property type="protein sequence ID" value="JU765_v2.g10265.t1"/>
    <property type="gene ID" value="JU765_v2.g10265"/>
</dbReference>
<evidence type="ECO:0000313" key="2">
    <source>
        <dbReference type="WBParaSite" id="JU765_v2.g10265.t1"/>
    </source>
</evidence>
<dbReference type="Proteomes" id="UP000887576">
    <property type="component" value="Unplaced"/>
</dbReference>
<name>A0AC34PV56_9BILA</name>
<accession>A0AC34PV56</accession>
<proteinExistence type="predicted"/>
<protein>
    <submittedName>
        <fullName evidence="2">Uncharacterized protein</fullName>
    </submittedName>
</protein>